<keyword evidence="2" id="KW-0813">Transport</keyword>
<dbReference type="GO" id="GO:0006865">
    <property type="term" value="P:amino acid transport"/>
    <property type="evidence" value="ECO:0007669"/>
    <property type="project" value="UniProtKB-KW"/>
</dbReference>
<dbReference type="RefSeq" id="WP_035079622.1">
    <property type="nucleotide sequence ID" value="NZ_JQGC01000003.1"/>
</dbReference>
<evidence type="ECO:0000256" key="9">
    <source>
        <dbReference type="SAM" id="Phobius"/>
    </source>
</evidence>
<dbReference type="PANTHER" id="PTHR11795:SF449">
    <property type="entry name" value="BRANCHED-CHAIN AMINO ACID TRANSPORT PERMEASE PROTEIN LIVH-RELATED"/>
    <property type="match status" value="1"/>
</dbReference>
<keyword evidence="7 9" id="KW-0472">Membrane</keyword>
<evidence type="ECO:0000256" key="1">
    <source>
        <dbReference type="ARBA" id="ARBA00004651"/>
    </source>
</evidence>
<feature type="transmembrane region" description="Helical" evidence="9">
    <location>
        <begin position="38"/>
        <end position="59"/>
    </location>
</feature>
<keyword evidence="6 9" id="KW-1133">Transmembrane helix</keyword>
<keyword evidence="11" id="KW-1185">Reference proteome</keyword>
<comment type="caution">
    <text evidence="10">The sequence shown here is derived from an EMBL/GenBank/DDBJ whole genome shotgun (WGS) entry which is preliminary data.</text>
</comment>
<evidence type="ECO:0000256" key="4">
    <source>
        <dbReference type="ARBA" id="ARBA00022692"/>
    </source>
</evidence>
<evidence type="ECO:0000313" key="10">
    <source>
        <dbReference type="EMBL" id="KFL32174.1"/>
    </source>
</evidence>
<evidence type="ECO:0008006" key="12">
    <source>
        <dbReference type="Google" id="ProtNLM"/>
    </source>
</evidence>
<keyword evidence="4 9" id="KW-0812">Transmembrane</keyword>
<feature type="transmembrane region" description="Helical" evidence="9">
    <location>
        <begin position="91"/>
        <end position="110"/>
    </location>
</feature>
<feature type="transmembrane region" description="Helical" evidence="9">
    <location>
        <begin position="262"/>
        <end position="278"/>
    </location>
</feature>
<dbReference type="GO" id="GO:0022857">
    <property type="term" value="F:transmembrane transporter activity"/>
    <property type="evidence" value="ECO:0007669"/>
    <property type="project" value="InterPro"/>
</dbReference>
<reference evidence="10 11" key="1">
    <citation type="submission" date="2014-08" db="EMBL/GenBank/DDBJ databases">
        <authorList>
            <person name="Hassan Y.I."/>
            <person name="Lepp D."/>
            <person name="Zhou T."/>
        </authorList>
    </citation>
    <scope>NUCLEOTIDE SEQUENCE [LARGE SCALE GENOMIC DNA]</scope>
    <source>
        <strain evidence="10 11">IFO13584</strain>
    </source>
</reference>
<evidence type="ECO:0000256" key="7">
    <source>
        <dbReference type="ARBA" id="ARBA00023136"/>
    </source>
</evidence>
<feature type="transmembrane region" description="Helical" evidence="9">
    <location>
        <begin position="188"/>
        <end position="211"/>
    </location>
</feature>
<organism evidence="10 11">
    <name type="scientific">Devosia riboflavina</name>
    <dbReference type="NCBI Taxonomy" id="46914"/>
    <lineage>
        <taxon>Bacteria</taxon>
        <taxon>Pseudomonadati</taxon>
        <taxon>Pseudomonadota</taxon>
        <taxon>Alphaproteobacteria</taxon>
        <taxon>Hyphomicrobiales</taxon>
        <taxon>Devosiaceae</taxon>
        <taxon>Devosia</taxon>
    </lineage>
</organism>
<accession>A0A087M5M1</accession>
<evidence type="ECO:0000256" key="2">
    <source>
        <dbReference type="ARBA" id="ARBA00022448"/>
    </source>
</evidence>
<dbReference type="AlphaFoldDB" id="A0A087M5M1"/>
<dbReference type="EMBL" id="JQGC01000003">
    <property type="protein sequence ID" value="KFL32174.1"/>
    <property type="molecule type" value="Genomic_DNA"/>
</dbReference>
<protein>
    <recommendedName>
        <fullName evidence="12">Branched-chain amino acid ABC transporter permease</fullName>
    </recommendedName>
</protein>
<evidence type="ECO:0000256" key="3">
    <source>
        <dbReference type="ARBA" id="ARBA00022475"/>
    </source>
</evidence>
<sequence>MSVVTSALVLGLIEAAPLVLAAMGFTLIYYLNGFTNVAFAENITFGAFFAVIFTSILGLDFYLSIIPASLLSGAVSVLTYLCIFRPALRRGVGPTEMIILSVGLSFALRYGARLIFGGDLYYFDTVSPEYYAFLGVGVTSFQITALVLVAVLASLLYVFIYRTRYGEMMRALANNEELALASGINPTLVSVLIWFIAGVAGGLAGVFFGVFSFVNTLVGWNLILIVIMISIIGGVGSIRGALIASVVVGIVTSSISLVATPLYGEVLLLVLFIAFLKIRQMRARA</sequence>
<gene>
    <name evidence="10" type="ORF">JP75_04190</name>
</gene>
<dbReference type="GO" id="GO:0005886">
    <property type="term" value="C:plasma membrane"/>
    <property type="evidence" value="ECO:0007669"/>
    <property type="project" value="UniProtKB-SubCell"/>
</dbReference>
<dbReference type="CDD" id="cd06582">
    <property type="entry name" value="TM_PBP1_LivH_like"/>
    <property type="match status" value="1"/>
</dbReference>
<comment type="subcellular location">
    <subcellularLocation>
        <location evidence="1">Cell membrane</location>
        <topology evidence="1">Multi-pass membrane protein</topology>
    </subcellularLocation>
</comment>
<evidence type="ECO:0000256" key="8">
    <source>
        <dbReference type="ARBA" id="ARBA00037998"/>
    </source>
</evidence>
<evidence type="ECO:0000313" key="11">
    <source>
        <dbReference type="Proteomes" id="UP000028981"/>
    </source>
</evidence>
<evidence type="ECO:0000256" key="5">
    <source>
        <dbReference type="ARBA" id="ARBA00022970"/>
    </source>
</evidence>
<feature type="transmembrane region" description="Helical" evidence="9">
    <location>
        <begin position="217"/>
        <end position="235"/>
    </location>
</feature>
<feature type="transmembrane region" description="Helical" evidence="9">
    <location>
        <begin position="6"/>
        <end position="31"/>
    </location>
</feature>
<name>A0A087M5M1_9HYPH</name>
<dbReference type="InterPro" id="IPR052157">
    <property type="entry name" value="BCAA_transport_permease"/>
</dbReference>
<feature type="transmembrane region" description="Helical" evidence="9">
    <location>
        <begin position="130"/>
        <end position="160"/>
    </location>
</feature>
<dbReference type="OrthoDB" id="9779023at2"/>
<keyword evidence="5" id="KW-0029">Amino-acid transport</keyword>
<evidence type="ECO:0000256" key="6">
    <source>
        <dbReference type="ARBA" id="ARBA00022989"/>
    </source>
</evidence>
<comment type="similarity">
    <text evidence="8">Belongs to the binding-protein-dependent transport system permease family. LivHM subfamily.</text>
</comment>
<dbReference type="PANTHER" id="PTHR11795">
    <property type="entry name" value="BRANCHED-CHAIN AMINO ACID TRANSPORT SYSTEM PERMEASE PROTEIN LIVH"/>
    <property type="match status" value="1"/>
</dbReference>
<dbReference type="STRING" id="46914.JP75_04190"/>
<dbReference type="InterPro" id="IPR001851">
    <property type="entry name" value="ABC_transp_permease"/>
</dbReference>
<dbReference type="Proteomes" id="UP000028981">
    <property type="component" value="Unassembled WGS sequence"/>
</dbReference>
<proteinExistence type="inferred from homology"/>
<dbReference type="Pfam" id="PF02653">
    <property type="entry name" value="BPD_transp_2"/>
    <property type="match status" value="1"/>
</dbReference>
<keyword evidence="3" id="KW-1003">Cell membrane</keyword>
<feature type="transmembrane region" description="Helical" evidence="9">
    <location>
        <begin position="65"/>
        <end position="84"/>
    </location>
</feature>